<dbReference type="GO" id="GO:0044284">
    <property type="term" value="C:mitochondrial crista junction"/>
    <property type="evidence" value="ECO:0007669"/>
    <property type="project" value="TreeGrafter"/>
</dbReference>
<keyword evidence="1" id="KW-0496">Mitochondrion</keyword>
<protein>
    <recommendedName>
        <fullName evidence="1">MICOS complex subunit</fullName>
    </recommendedName>
</protein>
<dbReference type="PANTHER" id="PTHR28268">
    <property type="entry name" value="MICOS SUBUNIT MIC26"/>
    <property type="match status" value="1"/>
</dbReference>
<comment type="subcellular location">
    <subcellularLocation>
        <location evidence="1">Mitochondrion inner membrane</location>
    </subcellularLocation>
</comment>
<reference evidence="3 4" key="1">
    <citation type="submission" date="2013-07" db="EMBL/GenBank/DDBJ databases">
        <title>The Genome Sequence of Cryptococcus heveanensis BCC8398.</title>
        <authorList>
            <consortium name="The Broad Institute Genome Sequencing Platform"/>
            <person name="Cuomo C."/>
            <person name="Litvintseva A."/>
            <person name="Chen Y."/>
            <person name="Heitman J."/>
            <person name="Sun S."/>
            <person name="Springer D."/>
            <person name="Dromer F."/>
            <person name="Young S.K."/>
            <person name="Zeng Q."/>
            <person name="Gargeya S."/>
            <person name="Fitzgerald M."/>
            <person name="Abouelleil A."/>
            <person name="Alvarado L."/>
            <person name="Berlin A.M."/>
            <person name="Chapman S.B."/>
            <person name="Dewar J."/>
            <person name="Goldberg J."/>
            <person name="Griggs A."/>
            <person name="Gujja S."/>
            <person name="Hansen M."/>
            <person name="Howarth C."/>
            <person name="Imamovic A."/>
            <person name="Larimer J."/>
            <person name="McCowan C."/>
            <person name="Murphy C."/>
            <person name="Pearson M."/>
            <person name="Priest M."/>
            <person name="Roberts A."/>
            <person name="Saif S."/>
            <person name="Shea T."/>
            <person name="Sykes S."/>
            <person name="Wortman J."/>
            <person name="Nusbaum C."/>
            <person name="Birren B."/>
        </authorList>
    </citation>
    <scope>NUCLEOTIDE SEQUENCE [LARGE SCALE GENOMIC DNA]</scope>
    <source>
        <strain evidence="3 4">BCC8398</strain>
    </source>
</reference>
<evidence type="ECO:0000256" key="1">
    <source>
        <dbReference type="RuleBase" id="RU363021"/>
    </source>
</evidence>
<proteinExistence type="predicted"/>
<dbReference type="EMBL" id="KI669506">
    <property type="protein sequence ID" value="OCF33049.1"/>
    <property type="molecule type" value="Genomic_DNA"/>
</dbReference>
<organism evidence="3 4">
    <name type="scientific">Kwoniella heveanensis BCC8398</name>
    <dbReference type="NCBI Taxonomy" id="1296120"/>
    <lineage>
        <taxon>Eukaryota</taxon>
        <taxon>Fungi</taxon>
        <taxon>Dikarya</taxon>
        <taxon>Basidiomycota</taxon>
        <taxon>Agaricomycotina</taxon>
        <taxon>Tremellomycetes</taxon>
        <taxon>Tremellales</taxon>
        <taxon>Cryptococcaceae</taxon>
        <taxon>Kwoniella</taxon>
    </lineage>
</organism>
<keyword evidence="4" id="KW-1185">Reference proteome</keyword>
<dbReference type="GO" id="GO:0061617">
    <property type="term" value="C:MICOS complex"/>
    <property type="evidence" value="ECO:0007669"/>
    <property type="project" value="UniProtKB-UniRule"/>
</dbReference>
<dbReference type="AlphaFoldDB" id="A0A1B9GPM6"/>
<dbReference type="GO" id="GO:0042407">
    <property type="term" value="P:cristae formation"/>
    <property type="evidence" value="ECO:0007669"/>
    <property type="project" value="InterPro"/>
</dbReference>
<sequence>MASAPLISDEGLKSVRPGRSAAGDKLPIYPTPESIPTVTLIETPNPIVPYITESREAVTSVLAQARGYLQSGVGSWIGFERKVEREVKSVLPADESLTPGLIYVLIAGLSGSVLTRTRSLPIRFLAPPLFTLAAAPYFLPKTSHNIRKYLSDVEDRNFPELAARHDHFVQTGVAHFNMTLGRLSDAGDSAKEWSHTAFEKVENTTGLKLGQVVERAEKEKERIAATIQQQQKIDQAKASSAVDYERVGYIVEQKPVAEVVVPVVPEEKKRAV</sequence>
<feature type="region of interest" description="Disordered" evidence="2">
    <location>
        <begin position="1"/>
        <end position="28"/>
    </location>
</feature>
<dbReference type="Proteomes" id="UP000092666">
    <property type="component" value="Unassembled WGS sequence"/>
</dbReference>
<dbReference type="InterPro" id="IPR019166">
    <property type="entry name" value="MIC26/MIC27"/>
</dbReference>
<dbReference type="OrthoDB" id="2399148at2759"/>
<comment type="function">
    <text evidence="1">Component of the MICOS complex, a large protein complex of the mitochondrial inner membrane that plays crucial roles in the maintenance of crista junctions, inner membrane architecture, and formation of contact sites to the outer membrane.</text>
</comment>
<name>A0A1B9GPM6_9TREE</name>
<reference evidence="4" key="2">
    <citation type="submission" date="2013-12" db="EMBL/GenBank/DDBJ databases">
        <title>Evolution of pathogenesis and genome organization in the Tremellales.</title>
        <authorList>
            <person name="Cuomo C."/>
            <person name="Litvintseva A."/>
            <person name="Heitman J."/>
            <person name="Chen Y."/>
            <person name="Sun S."/>
            <person name="Springer D."/>
            <person name="Dromer F."/>
            <person name="Young S."/>
            <person name="Zeng Q."/>
            <person name="Chapman S."/>
            <person name="Gujja S."/>
            <person name="Saif S."/>
            <person name="Birren B."/>
        </authorList>
    </citation>
    <scope>NUCLEOTIDE SEQUENCE [LARGE SCALE GENOMIC DNA]</scope>
    <source>
        <strain evidence="4">BCC8398</strain>
    </source>
</reference>
<keyword evidence="1" id="KW-0472">Membrane</keyword>
<dbReference type="PANTHER" id="PTHR28268:SF1">
    <property type="entry name" value="MICOS SUBUNIT MIC26"/>
    <property type="match status" value="1"/>
</dbReference>
<keyword evidence="1" id="KW-0999">Mitochondrion inner membrane</keyword>
<gene>
    <name evidence="3" type="ORF">I316_05387</name>
</gene>
<comment type="subunit">
    <text evidence="1">Component of the mitochondrial contact site and cristae organizing system (MICOS) complex.</text>
</comment>
<dbReference type="STRING" id="1296120.A0A1B9GPM6"/>
<evidence type="ECO:0000313" key="3">
    <source>
        <dbReference type="EMBL" id="OCF33049.1"/>
    </source>
</evidence>
<evidence type="ECO:0000313" key="4">
    <source>
        <dbReference type="Proteomes" id="UP000092666"/>
    </source>
</evidence>
<dbReference type="InterPro" id="IPR033181">
    <property type="entry name" value="Mic26_fungi"/>
</dbReference>
<dbReference type="Pfam" id="PF09769">
    <property type="entry name" value="ApoO"/>
    <property type="match status" value="1"/>
</dbReference>
<accession>A0A1B9GPM6</accession>
<evidence type="ECO:0000256" key="2">
    <source>
        <dbReference type="SAM" id="MobiDB-lite"/>
    </source>
</evidence>